<dbReference type="EMBL" id="JBHTOG010000003">
    <property type="protein sequence ID" value="MFD1431313.1"/>
    <property type="molecule type" value="Genomic_DNA"/>
</dbReference>
<feature type="transmembrane region" description="Helical" evidence="7">
    <location>
        <begin position="104"/>
        <end position="133"/>
    </location>
</feature>
<feature type="domain" description="Mechanosensitive ion channel transmembrane helices 2/3" evidence="9">
    <location>
        <begin position="79"/>
        <end position="119"/>
    </location>
</feature>
<evidence type="ECO:0000256" key="4">
    <source>
        <dbReference type="ARBA" id="ARBA00022692"/>
    </source>
</evidence>
<dbReference type="SUPFAM" id="SSF82689">
    <property type="entry name" value="Mechanosensitive channel protein MscS (YggB), C-terminal domain"/>
    <property type="match status" value="1"/>
</dbReference>
<dbReference type="InterPro" id="IPR023408">
    <property type="entry name" value="MscS_beta-dom_sf"/>
</dbReference>
<comment type="similarity">
    <text evidence="2">Belongs to the MscS (TC 1.A.23) family.</text>
</comment>
<dbReference type="Proteomes" id="UP001597192">
    <property type="component" value="Unassembled WGS sequence"/>
</dbReference>
<feature type="domain" description="Mechanosensitive ion channel MscS" evidence="8">
    <location>
        <begin position="122"/>
        <end position="185"/>
    </location>
</feature>
<keyword evidence="6 7" id="KW-0472">Membrane</keyword>
<evidence type="ECO:0000313" key="10">
    <source>
        <dbReference type="EMBL" id="MFD1431313.1"/>
    </source>
</evidence>
<evidence type="ECO:0000256" key="3">
    <source>
        <dbReference type="ARBA" id="ARBA00022475"/>
    </source>
</evidence>
<feature type="transmembrane region" description="Helical" evidence="7">
    <location>
        <begin position="79"/>
        <end position="98"/>
    </location>
</feature>
<accession>A0ABW4CN53</accession>
<sequence>MKKVVSGNVLTRYFDKIDWDAMLDHALLIIGELIFFSLLFWLIERVGKAVIARGFKAYQAKATNASTRVDTIRVLSINALSYIVLFFYCYAILSILGVPVGTLLAGAGIVGIALGLGAQGFVADVVTGFFIILEGQFDVGDQVTLGAISGTVSSVGLRTTIVQSADGTINYIPNRNISVVSNLSRNQMLVLIQLPLAPDTDLKKVGEVVAAVNEKLVKDTPTVTDGPDVLGLTTSPHGGLVYQVRMHAQNGEQLNVQRKFLAAYVQALAEAGITLATPPLTLR</sequence>
<dbReference type="InterPro" id="IPR045276">
    <property type="entry name" value="YbiO_bact"/>
</dbReference>
<dbReference type="InterPro" id="IPR006685">
    <property type="entry name" value="MscS_channel_2nd"/>
</dbReference>
<dbReference type="InterPro" id="IPR049142">
    <property type="entry name" value="MS_channel_1st"/>
</dbReference>
<keyword evidence="5 7" id="KW-1133">Transmembrane helix</keyword>
<dbReference type="Gene3D" id="3.30.70.100">
    <property type="match status" value="1"/>
</dbReference>
<dbReference type="Gene3D" id="1.10.287.1260">
    <property type="match status" value="1"/>
</dbReference>
<dbReference type="InterPro" id="IPR011066">
    <property type="entry name" value="MscS_channel_C_sf"/>
</dbReference>
<protein>
    <submittedName>
        <fullName evidence="10">Mechanosensitive ion channel family protein</fullName>
    </submittedName>
</protein>
<evidence type="ECO:0000256" key="5">
    <source>
        <dbReference type="ARBA" id="ARBA00022989"/>
    </source>
</evidence>
<evidence type="ECO:0000256" key="1">
    <source>
        <dbReference type="ARBA" id="ARBA00004651"/>
    </source>
</evidence>
<keyword evidence="3" id="KW-1003">Cell membrane</keyword>
<gene>
    <name evidence="10" type="ORF">ACFQ47_01140</name>
</gene>
<feature type="transmembrane region" description="Helical" evidence="7">
    <location>
        <begin position="25"/>
        <end position="43"/>
    </location>
</feature>
<dbReference type="Pfam" id="PF21088">
    <property type="entry name" value="MS_channel_1st"/>
    <property type="match status" value="1"/>
</dbReference>
<evidence type="ECO:0000256" key="7">
    <source>
        <dbReference type="SAM" id="Phobius"/>
    </source>
</evidence>
<dbReference type="SUPFAM" id="SSF82861">
    <property type="entry name" value="Mechanosensitive channel protein MscS (YggB), transmembrane region"/>
    <property type="match status" value="1"/>
</dbReference>
<evidence type="ECO:0000313" key="11">
    <source>
        <dbReference type="Proteomes" id="UP001597192"/>
    </source>
</evidence>
<evidence type="ECO:0000259" key="8">
    <source>
        <dbReference type="Pfam" id="PF00924"/>
    </source>
</evidence>
<dbReference type="RefSeq" id="WP_225423168.1">
    <property type="nucleotide sequence ID" value="NZ_JBHTOG010000003.1"/>
</dbReference>
<organism evidence="10 11">
    <name type="scientific">Lacticaseibacillus yichunensis</name>
    <dbReference type="NCBI Taxonomy" id="2486015"/>
    <lineage>
        <taxon>Bacteria</taxon>
        <taxon>Bacillati</taxon>
        <taxon>Bacillota</taxon>
        <taxon>Bacilli</taxon>
        <taxon>Lactobacillales</taxon>
        <taxon>Lactobacillaceae</taxon>
        <taxon>Lacticaseibacillus</taxon>
    </lineage>
</organism>
<dbReference type="PANTHER" id="PTHR30460">
    <property type="entry name" value="MODERATE CONDUCTANCE MECHANOSENSITIVE CHANNEL YBIO"/>
    <property type="match status" value="1"/>
</dbReference>
<dbReference type="Gene3D" id="2.30.30.60">
    <property type="match status" value="1"/>
</dbReference>
<name>A0ABW4CN53_9LACO</name>
<dbReference type="Pfam" id="PF00924">
    <property type="entry name" value="MS_channel_2nd"/>
    <property type="match status" value="1"/>
</dbReference>
<dbReference type="InterPro" id="IPR011014">
    <property type="entry name" value="MscS_channel_TM-2"/>
</dbReference>
<reference evidence="11" key="1">
    <citation type="journal article" date="2019" name="Int. J. Syst. Evol. Microbiol.">
        <title>The Global Catalogue of Microorganisms (GCM) 10K type strain sequencing project: providing services to taxonomists for standard genome sequencing and annotation.</title>
        <authorList>
            <consortium name="The Broad Institute Genomics Platform"/>
            <consortium name="The Broad Institute Genome Sequencing Center for Infectious Disease"/>
            <person name="Wu L."/>
            <person name="Ma J."/>
        </authorList>
    </citation>
    <scope>NUCLEOTIDE SEQUENCE [LARGE SCALE GENOMIC DNA]</scope>
    <source>
        <strain evidence="11">CCM 8947</strain>
    </source>
</reference>
<dbReference type="SUPFAM" id="SSF50182">
    <property type="entry name" value="Sm-like ribonucleoproteins"/>
    <property type="match status" value="1"/>
</dbReference>
<dbReference type="InterPro" id="IPR010920">
    <property type="entry name" value="LSM_dom_sf"/>
</dbReference>
<proteinExistence type="inferred from homology"/>
<comment type="caution">
    <text evidence="10">The sequence shown here is derived from an EMBL/GenBank/DDBJ whole genome shotgun (WGS) entry which is preliminary data.</text>
</comment>
<comment type="subcellular location">
    <subcellularLocation>
        <location evidence="1">Cell membrane</location>
        <topology evidence="1">Multi-pass membrane protein</topology>
    </subcellularLocation>
</comment>
<keyword evidence="11" id="KW-1185">Reference proteome</keyword>
<evidence type="ECO:0000256" key="2">
    <source>
        <dbReference type="ARBA" id="ARBA00008017"/>
    </source>
</evidence>
<evidence type="ECO:0000256" key="6">
    <source>
        <dbReference type="ARBA" id="ARBA00023136"/>
    </source>
</evidence>
<evidence type="ECO:0000259" key="9">
    <source>
        <dbReference type="Pfam" id="PF21088"/>
    </source>
</evidence>
<dbReference type="PANTHER" id="PTHR30460:SF0">
    <property type="entry name" value="MODERATE CONDUCTANCE MECHANOSENSITIVE CHANNEL YBIO"/>
    <property type="match status" value="1"/>
</dbReference>
<keyword evidence="4 7" id="KW-0812">Transmembrane</keyword>